<dbReference type="NCBIfam" id="TIGR04294">
    <property type="entry name" value="pre_pil_HX9DG"/>
    <property type="match status" value="1"/>
</dbReference>
<dbReference type="KEGG" id="ccot:CCAX7_52300"/>
<reference evidence="2 3" key="1">
    <citation type="journal article" date="2019" name="Int. J. Syst. Evol. Microbiol.">
        <title>Capsulimonas corticalis gen. nov., sp. nov., an aerobic capsulated bacterium, of a novel bacterial order, Capsulimonadales ord. nov., of the class Armatimonadia of the phylum Armatimonadetes.</title>
        <authorList>
            <person name="Li J."/>
            <person name="Kudo C."/>
            <person name="Tonouchi A."/>
        </authorList>
    </citation>
    <scope>NUCLEOTIDE SEQUENCE [LARGE SCALE GENOMIC DNA]</scope>
    <source>
        <strain evidence="2 3">AX-7</strain>
    </source>
</reference>
<dbReference type="InterPro" id="IPR011453">
    <property type="entry name" value="DUF1559"/>
</dbReference>
<protein>
    <submittedName>
        <fullName evidence="2">Uncharacterized protein</fullName>
    </submittedName>
</protein>
<dbReference type="EMBL" id="AP025739">
    <property type="protein sequence ID" value="BDI33179.1"/>
    <property type="molecule type" value="Genomic_DNA"/>
</dbReference>
<dbReference type="Pfam" id="PF07963">
    <property type="entry name" value="N_methyl"/>
    <property type="match status" value="1"/>
</dbReference>
<dbReference type="InterPro" id="IPR027558">
    <property type="entry name" value="Pre_pil_HX9DG_C"/>
</dbReference>
<evidence type="ECO:0000256" key="1">
    <source>
        <dbReference type="ARBA" id="ARBA00022481"/>
    </source>
</evidence>
<evidence type="ECO:0000313" key="3">
    <source>
        <dbReference type="Proteomes" id="UP000287394"/>
    </source>
</evidence>
<proteinExistence type="predicted"/>
<dbReference type="GO" id="GO:0015627">
    <property type="term" value="C:type II protein secretion system complex"/>
    <property type="evidence" value="ECO:0007669"/>
    <property type="project" value="InterPro"/>
</dbReference>
<dbReference type="PROSITE" id="PS00409">
    <property type="entry name" value="PROKAR_NTER_METHYL"/>
    <property type="match status" value="1"/>
</dbReference>
<dbReference type="RefSeq" id="WP_119319153.1">
    <property type="nucleotide sequence ID" value="NZ_AP025739.1"/>
</dbReference>
<sequence>MSQQHKFRGFTLIELLVVIAIIAILAAILFPVFAKAREKARQISCTSNMKQLGLGLMQYTQDNDETFPSGVNNLGRGWAGAIYPYVKSTGVYKCPDDSTSTATSLEQSAVAETDYPTSYGLNGNLTGRAVWSNYPIVTTLSGLTAPASTVQLFELVGEQAPLGNASVVDTRSVVACGPDGGGDGGWDGGWSGANGGGTQSTIHYATGILGNPPRTAGTNTYEGSPSSIKTGRHTDAANYLMTDGHVKWIRGASISAGPNAYTPTDAQSGNQAAGTSATGFAATFSAI</sequence>
<dbReference type="InterPro" id="IPR045584">
    <property type="entry name" value="Pilin-like"/>
</dbReference>
<dbReference type="Pfam" id="PF07596">
    <property type="entry name" value="SBP_bac_10"/>
    <property type="match status" value="1"/>
</dbReference>
<dbReference type="AlphaFoldDB" id="A0A402CP72"/>
<dbReference type="PANTHER" id="PTHR30093">
    <property type="entry name" value="GENERAL SECRETION PATHWAY PROTEIN G"/>
    <property type="match status" value="1"/>
</dbReference>
<dbReference type="NCBIfam" id="TIGR02532">
    <property type="entry name" value="IV_pilin_GFxxxE"/>
    <property type="match status" value="1"/>
</dbReference>
<dbReference type="PRINTS" id="PR00813">
    <property type="entry name" value="BCTERIALGSPG"/>
</dbReference>
<accession>A0A402CP72</accession>
<gene>
    <name evidence="2" type="ORF">CCAX7_52300</name>
</gene>
<dbReference type="Gene3D" id="3.30.700.10">
    <property type="entry name" value="Glycoprotein, Type 4 Pilin"/>
    <property type="match status" value="1"/>
</dbReference>
<evidence type="ECO:0000313" key="2">
    <source>
        <dbReference type="EMBL" id="BDI33179.1"/>
    </source>
</evidence>
<dbReference type="Proteomes" id="UP000287394">
    <property type="component" value="Chromosome"/>
</dbReference>
<dbReference type="InterPro" id="IPR000983">
    <property type="entry name" value="Bac_GSPG_pilin"/>
</dbReference>
<keyword evidence="1" id="KW-0488">Methylation</keyword>
<keyword evidence="3" id="KW-1185">Reference proteome</keyword>
<dbReference type="GO" id="GO:0015628">
    <property type="term" value="P:protein secretion by the type II secretion system"/>
    <property type="evidence" value="ECO:0007669"/>
    <property type="project" value="InterPro"/>
</dbReference>
<dbReference type="SUPFAM" id="SSF54523">
    <property type="entry name" value="Pili subunits"/>
    <property type="match status" value="1"/>
</dbReference>
<name>A0A402CP72_9BACT</name>
<dbReference type="InterPro" id="IPR012902">
    <property type="entry name" value="N_methyl_site"/>
</dbReference>
<dbReference type="OrthoDB" id="280382at2"/>
<organism evidence="2 3">
    <name type="scientific">Capsulimonas corticalis</name>
    <dbReference type="NCBI Taxonomy" id="2219043"/>
    <lineage>
        <taxon>Bacteria</taxon>
        <taxon>Bacillati</taxon>
        <taxon>Armatimonadota</taxon>
        <taxon>Armatimonadia</taxon>
        <taxon>Capsulimonadales</taxon>
        <taxon>Capsulimonadaceae</taxon>
        <taxon>Capsulimonas</taxon>
    </lineage>
</organism>